<protein>
    <submittedName>
        <fullName evidence="1">Uncharacterized protein</fullName>
    </submittedName>
</protein>
<comment type="caution">
    <text evidence="1">The sequence shown here is derived from an EMBL/GenBank/DDBJ whole genome shotgun (WGS) entry which is preliminary data.</text>
</comment>
<proteinExistence type="predicted"/>
<name>A0A6G4W8F5_9HYPH</name>
<dbReference type="Proteomes" id="UP001642900">
    <property type="component" value="Unassembled WGS sequence"/>
</dbReference>
<keyword evidence="2" id="KW-1185">Reference proteome</keyword>
<dbReference type="RefSeq" id="WP_165025575.1">
    <property type="nucleotide sequence ID" value="NZ_JAAKZF010000006.1"/>
</dbReference>
<dbReference type="EMBL" id="JAAKZF010000006">
    <property type="protein sequence ID" value="NGO51045.1"/>
    <property type="molecule type" value="Genomic_DNA"/>
</dbReference>
<gene>
    <name evidence="1" type="ORF">G6N73_07600</name>
</gene>
<evidence type="ECO:0000313" key="1">
    <source>
        <dbReference type="EMBL" id="NGO51045.1"/>
    </source>
</evidence>
<accession>A0A6G4W8F5</accession>
<reference evidence="1 2" key="1">
    <citation type="submission" date="2020-02" db="EMBL/GenBank/DDBJ databases">
        <title>Genome sequence of strain CCNWXJ40-4.</title>
        <authorList>
            <person name="Gao J."/>
            <person name="Sun J."/>
        </authorList>
    </citation>
    <scope>NUCLEOTIDE SEQUENCE [LARGE SCALE GENOMIC DNA]</scope>
    <source>
        <strain evidence="1 2">CCNWXJ 40-4</strain>
    </source>
</reference>
<dbReference type="AlphaFoldDB" id="A0A6G4W8F5"/>
<organism evidence="1 2">
    <name type="scientific">Allomesorhizobium camelthorni</name>
    <dbReference type="NCBI Taxonomy" id="475069"/>
    <lineage>
        <taxon>Bacteria</taxon>
        <taxon>Pseudomonadati</taxon>
        <taxon>Pseudomonadota</taxon>
        <taxon>Alphaproteobacteria</taxon>
        <taxon>Hyphomicrobiales</taxon>
        <taxon>Phyllobacteriaceae</taxon>
        <taxon>Allomesorhizobium</taxon>
    </lineage>
</organism>
<evidence type="ECO:0000313" key="2">
    <source>
        <dbReference type="Proteomes" id="UP001642900"/>
    </source>
</evidence>
<sequence>MTETRDTLDELLSDPLIKLVMERDRVRPDEVRMLLEQARRRADRKPFVPPAHVIAKASLQQGWCV</sequence>